<dbReference type="InterPro" id="IPR016024">
    <property type="entry name" value="ARM-type_fold"/>
</dbReference>
<protein>
    <submittedName>
        <fullName evidence="6">Uncharacterized protein</fullName>
    </submittedName>
</protein>
<dbReference type="HOGENOM" id="CLU_1300485_0_0_1"/>
<evidence type="ECO:0000256" key="4">
    <source>
        <dbReference type="ARBA" id="ARBA00022737"/>
    </source>
</evidence>
<accession>A0A0C3QHF0</accession>
<dbReference type="GO" id="GO:0005737">
    <property type="term" value="C:cytoplasm"/>
    <property type="evidence" value="ECO:0007669"/>
    <property type="project" value="UniProtKB-SubCell"/>
</dbReference>
<evidence type="ECO:0000256" key="1">
    <source>
        <dbReference type="ARBA" id="ARBA00004123"/>
    </source>
</evidence>
<keyword evidence="7" id="KW-1185">Reference proteome</keyword>
<evidence type="ECO:0000256" key="5">
    <source>
        <dbReference type="ARBA" id="ARBA00023242"/>
    </source>
</evidence>
<evidence type="ECO:0000313" key="7">
    <source>
        <dbReference type="Proteomes" id="UP000054248"/>
    </source>
</evidence>
<keyword evidence="4" id="KW-0677">Repeat</keyword>
<keyword evidence="5" id="KW-0539">Nucleus</keyword>
<sequence>MFQQGAIQYIVGMMDRPETSVQLNAIWTIRNTLWRANPDEHRRVFMHMGFDRFYRLLTSTDRQVRQQAIILARNTTTSLQMFEFIREGLKMQRLFDALAEGLDIDEDELTLQAACTLDNIACLIDRRLFLEQGALLVVLKRRVKMRSGRARNAVFQLLKSIAGDELGAKGLRERGFDVAIAEALRDADPSGMEVDGGEWKITAAQALKMLNR</sequence>
<dbReference type="InterPro" id="IPR011989">
    <property type="entry name" value="ARM-like"/>
</dbReference>
<dbReference type="OrthoDB" id="5559898at2759"/>
<comment type="subcellular location">
    <subcellularLocation>
        <location evidence="2">Cytoplasm</location>
    </subcellularLocation>
    <subcellularLocation>
        <location evidence="1">Nucleus</location>
    </subcellularLocation>
</comment>
<evidence type="ECO:0000256" key="2">
    <source>
        <dbReference type="ARBA" id="ARBA00004496"/>
    </source>
</evidence>
<dbReference type="EMBL" id="KN823047">
    <property type="protein sequence ID" value="KIO25169.1"/>
    <property type="molecule type" value="Genomic_DNA"/>
</dbReference>
<reference evidence="7" key="2">
    <citation type="submission" date="2015-01" db="EMBL/GenBank/DDBJ databases">
        <title>Evolutionary Origins and Diversification of the Mycorrhizal Mutualists.</title>
        <authorList>
            <consortium name="DOE Joint Genome Institute"/>
            <consortium name="Mycorrhizal Genomics Consortium"/>
            <person name="Kohler A."/>
            <person name="Kuo A."/>
            <person name="Nagy L.G."/>
            <person name="Floudas D."/>
            <person name="Copeland A."/>
            <person name="Barry K.W."/>
            <person name="Cichocki N."/>
            <person name="Veneault-Fourrey C."/>
            <person name="LaButti K."/>
            <person name="Lindquist E.A."/>
            <person name="Lipzen A."/>
            <person name="Lundell T."/>
            <person name="Morin E."/>
            <person name="Murat C."/>
            <person name="Riley R."/>
            <person name="Ohm R."/>
            <person name="Sun H."/>
            <person name="Tunlid A."/>
            <person name="Henrissat B."/>
            <person name="Grigoriev I.V."/>
            <person name="Hibbett D.S."/>
            <person name="Martin F."/>
        </authorList>
    </citation>
    <scope>NUCLEOTIDE SEQUENCE [LARGE SCALE GENOMIC DNA]</scope>
    <source>
        <strain evidence="7">MUT 4182</strain>
    </source>
</reference>
<dbReference type="STRING" id="1051891.A0A0C3QHF0"/>
<proteinExistence type="predicted"/>
<dbReference type="Gene3D" id="1.25.10.10">
    <property type="entry name" value="Leucine-rich Repeat Variant"/>
    <property type="match status" value="1"/>
</dbReference>
<dbReference type="Proteomes" id="UP000054248">
    <property type="component" value="Unassembled WGS sequence"/>
</dbReference>
<organism evidence="6 7">
    <name type="scientific">Tulasnella calospora MUT 4182</name>
    <dbReference type="NCBI Taxonomy" id="1051891"/>
    <lineage>
        <taxon>Eukaryota</taxon>
        <taxon>Fungi</taxon>
        <taxon>Dikarya</taxon>
        <taxon>Basidiomycota</taxon>
        <taxon>Agaricomycotina</taxon>
        <taxon>Agaricomycetes</taxon>
        <taxon>Cantharellales</taxon>
        <taxon>Tulasnellaceae</taxon>
        <taxon>Tulasnella</taxon>
    </lineage>
</organism>
<dbReference type="AlphaFoldDB" id="A0A0C3QHF0"/>
<reference evidence="6 7" key="1">
    <citation type="submission" date="2014-04" db="EMBL/GenBank/DDBJ databases">
        <authorList>
            <consortium name="DOE Joint Genome Institute"/>
            <person name="Kuo A."/>
            <person name="Girlanda M."/>
            <person name="Perotto S."/>
            <person name="Kohler A."/>
            <person name="Nagy L.G."/>
            <person name="Floudas D."/>
            <person name="Copeland A."/>
            <person name="Barry K.W."/>
            <person name="Cichocki N."/>
            <person name="Veneault-Fourrey C."/>
            <person name="LaButti K."/>
            <person name="Lindquist E.A."/>
            <person name="Lipzen A."/>
            <person name="Lundell T."/>
            <person name="Morin E."/>
            <person name="Murat C."/>
            <person name="Sun H."/>
            <person name="Tunlid A."/>
            <person name="Henrissat B."/>
            <person name="Grigoriev I.V."/>
            <person name="Hibbett D.S."/>
            <person name="Martin F."/>
            <person name="Nordberg H.P."/>
            <person name="Cantor M.N."/>
            <person name="Hua S.X."/>
        </authorList>
    </citation>
    <scope>NUCLEOTIDE SEQUENCE [LARGE SCALE GENOMIC DNA]</scope>
    <source>
        <strain evidence="6 7">MUT 4182</strain>
    </source>
</reference>
<name>A0A0C3QHF0_9AGAM</name>
<dbReference type="PANTHER" id="PTHR15651:SF7">
    <property type="entry name" value="ARMADILLO REPEAT-CONTAINING PROTEIN 8"/>
    <property type="match status" value="1"/>
</dbReference>
<dbReference type="SUPFAM" id="SSF48371">
    <property type="entry name" value="ARM repeat"/>
    <property type="match status" value="1"/>
</dbReference>
<gene>
    <name evidence="6" type="ORF">M407DRAFT_244173</name>
</gene>
<dbReference type="InterPro" id="IPR038739">
    <property type="entry name" value="ARMC8/Vid28"/>
</dbReference>
<evidence type="ECO:0000313" key="6">
    <source>
        <dbReference type="EMBL" id="KIO25169.1"/>
    </source>
</evidence>
<dbReference type="GO" id="GO:0043161">
    <property type="term" value="P:proteasome-mediated ubiquitin-dependent protein catabolic process"/>
    <property type="evidence" value="ECO:0007669"/>
    <property type="project" value="TreeGrafter"/>
</dbReference>
<dbReference type="GO" id="GO:0034657">
    <property type="term" value="C:GID complex"/>
    <property type="evidence" value="ECO:0007669"/>
    <property type="project" value="TreeGrafter"/>
</dbReference>
<keyword evidence="3" id="KW-0963">Cytoplasm</keyword>
<dbReference type="PANTHER" id="PTHR15651">
    <property type="entry name" value="ARMADILLO REPEAT-CONTAINING PROTEIN 8"/>
    <property type="match status" value="1"/>
</dbReference>
<dbReference type="GO" id="GO:0005634">
    <property type="term" value="C:nucleus"/>
    <property type="evidence" value="ECO:0007669"/>
    <property type="project" value="UniProtKB-SubCell"/>
</dbReference>
<evidence type="ECO:0000256" key="3">
    <source>
        <dbReference type="ARBA" id="ARBA00022490"/>
    </source>
</evidence>